<dbReference type="EMBL" id="CDHK01000011">
    <property type="protein sequence ID" value="CEJ61592.1"/>
    <property type="molecule type" value="Genomic_DNA"/>
</dbReference>
<dbReference type="OrthoDB" id="809632at2759"/>
<organism evidence="1 2">
    <name type="scientific">Penicillium brasilianum</name>
    <dbReference type="NCBI Taxonomy" id="104259"/>
    <lineage>
        <taxon>Eukaryota</taxon>
        <taxon>Fungi</taxon>
        <taxon>Dikarya</taxon>
        <taxon>Ascomycota</taxon>
        <taxon>Pezizomycotina</taxon>
        <taxon>Eurotiomycetes</taxon>
        <taxon>Eurotiomycetidae</taxon>
        <taxon>Eurotiales</taxon>
        <taxon>Aspergillaceae</taxon>
        <taxon>Penicillium</taxon>
    </lineage>
</organism>
<dbReference type="Gene3D" id="3.90.180.10">
    <property type="entry name" value="Medium-chain alcohol dehydrogenases, catalytic domain"/>
    <property type="match status" value="1"/>
</dbReference>
<dbReference type="InterPro" id="IPR011032">
    <property type="entry name" value="GroES-like_sf"/>
</dbReference>
<protein>
    <recommendedName>
        <fullName evidence="3">Alcohol dehydrogenase-like C-terminal domain-containing protein</fullName>
    </recommendedName>
</protein>
<evidence type="ECO:0000313" key="2">
    <source>
        <dbReference type="Proteomes" id="UP000042958"/>
    </source>
</evidence>
<reference evidence="2" key="1">
    <citation type="journal article" date="2015" name="Genome Announc.">
        <title>Draft genome sequence of the fungus Penicillium brasilianum MG11.</title>
        <authorList>
            <person name="Horn F."/>
            <person name="Linde J."/>
            <person name="Mattern D.J."/>
            <person name="Walther G."/>
            <person name="Guthke R."/>
            <person name="Brakhage A.A."/>
            <person name="Valiante V."/>
        </authorList>
    </citation>
    <scope>NUCLEOTIDE SEQUENCE [LARGE SCALE GENOMIC DNA]</scope>
    <source>
        <strain evidence="2">MG11</strain>
    </source>
</reference>
<dbReference type="Gene3D" id="3.40.50.720">
    <property type="entry name" value="NAD(P)-binding Rossmann-like Domain"/>
    <property type="match status" value="1"/>
</dbReference>
<proteinExistence type="predicted"/>
<evidence type="ECO:0000313" key="1">
    <source>
        <dbReference type="EMBL" id="CEJ61592.1"/>
    </source>
</evidence>
<dbReference type="InterPro" id="IPR036291">
    <property type="entry name" value="NAD(P)-bd_dom_sf"/>
</dbReference>
<dbReference type="AlphaFoldDB" id="A0A0F7U2N8"/>
<dbReference type="STRING" id="104259.A0A0F7U2N8"/>
<accession>A0A0F7U2N8</accession>
<keyword evidence="2" id="KW-1185">Reference proteome</keyword>
<dbReference type="InterPro" id="IPR051397">
    <property type="entry name" value="Zn-ADH-like_protein"/>
</dbReference>
<dbReference type="PANTHER" id="PTHR43677:SF11">
    <property type="entry name" value="ZINC-CONTAINING ALCOHOL DEHYDROGENASE"/>
    <property type="match status" value="1"/>
</dbReference>
<dbReference type="SUPFAM" id="SSF51735">
    <property type="entry name" value="NAD(P)-binding Rossmann-fold domains"/>
    <property type="match status" value="1"/>
</dbReference>
<sequence>MEYPQPQARPTATAMKVARIGVRGSPPIIMNATLKPPTVDKLQVKVLAVGISQQVRNRVNADHPMTRSWLLPFDPSMDGVVQHEATGDLYYVLPRGPRLLAERINVRRRDLLKLPTYVDPVKVAGLTGAWLTNWAILMACTRRKVVIIGATTCDGRAAVQIARYLGASEVIGFSDDEDALARVTGLTTRATLGNPEQFPKIKNVSFVIDFIGSEKSAEVLARLNPGPILCELQYVPAWGPRGGEPFFMDFNLSTEKGLQIIDPALLSWRLTTQQNWPKLRFALQMMARIQHIPFEIVEKPMTEVAEVWNHEDFKSLNKVLVLVPSKK</sequence>
<gene>
    <name evidence="1" type="ORF">PMG11_10122</name>
</gene>
<dbReference type="Proteomes" id="UP000042958">
    <property type="component" value="Unassembled WGS sequence"/>
</dbReference>
<evidence type="ECO:0008006" key="3">
    <source>
        <dbReference type="Google" id="ProtNLM"/>
    </source>
</evidence>
<dbReference type="SUPFAM" id="SSF50129">
    <property type="entry name" value="GroES-like"/>
    <property type="match status" value="1"/>
</dbReference>
<dbReference type="GO" id="GO:0016491">
    <property type="term" value="F:oxidoreductase activity"/>
    <property type="evidence" value="ECO:0007669"/>
    <property type="project" value="TreeGrafter"/>
</dbReference>
<name>A0A0F7U2N8_PENBI</name>
<dbReference type="PANTHER" id="PTHR43677">
    <property type="entry name" value="SHORT-CHAIN DEHYDROGENASE/REDUCTASE"/>
    <property type="match status" value="1"/>
</dbReference>